<accession>A0A923MG16</accession>
<feature type="coiled-coil region" evidence="1">
    <location>
        <begin position="1931"/>
        <end position="2044"/>
    </location>
</feature>
<organism evidence="3 4">
    <name type="scientific">Dysosmobacter segnis</name>
    <dbReference type="NCBI Taxonomy" id="2763042"/>
    <lineage>
        <taxon>Bacteria</taxon>
        <taxon>Bacillati</taxon>
        <taxon>Bacillota</taxon>
        <taxon>Clostridia</taxon>
        <taxon>Eubacteriales</taxon>
        <taxon>Oscillospiraceae</taxon>
        <taxon>Dysosmobacter</taxon>
    </lineage>
</organism>
<reference evidence="3" key="1">
    <citation type="submission" date="2020-08" db="EMBL/GenBank/DDBJ databases">
        <title>Genome public.</title>
        <authorList>
            <person name="Liu C."/>
            <person name="Sun Q."/>
        </authorList>
    </citation>
    <scope>NUCLEOTIDE SEQUENCE</scope>
    <source>
        <strain evidence="3">BX15</strain>
    </source>
</reference>
<evidence type="ECO:0000313" key="4">
    <source>
        <dbReference type="Proteomes" id="UP000620327"/>
    </source>
</evidence>
<dbReference type="Proteomes" id="UP000620327">
    <property type="component" value="Unassembled WGS sequence"/>
</dbReference>
<dbReference type="Pfam" id="PF10145">
    <property type="entry name" value="PhageMin_Tail"/>
    <property type="match status" value="1"/>
</dbReference>
<name>A0A923MG16_9FIRM</name>
<keyword evidence="1" id="KW-0175">Coiled coil</keyword>
<proteinExistence type="predicted"/>
<protein>
    <submittedName>
        <fullName evidence="3">Phage tail tape measure protein</fullName>
    </submittedName>
</protein>
<feature type="coiled-coil region" evidence="1">
    <location>
        <begin position="1350"/>
        <end position="1377"/>
    </location>
</feature>
<dbReference type="EMBL" id="JACOQI010000002">
    <property type="protein sequence ID" value="MBC5769390.1"/>
    <property type="molecule type" value="Genomic_DNA"/>
</dbReference>
<keyword evidence="4" id="KW-1185">Reference proteome</keyword>
<comment type="caution">
    <text evidence="3">The sequence shown here is derived from an EMBL/GenBank/DDBJ whole genome shotgun (WGS) entry which is preliminary data.</text>
</comment>
<sequence length="2341" mass="255911">MTKLNTSDDKNKLLALQGQLSVLNNQRAALEAQLVPYADIIQYAKQATALEQSRLLNGTQLVYTQMELADKARDYDVAMQSIPSTIADLQTKFSQVVAPTENLVQNMRLLRETAAQYGADMGDREKVTTYERLQSLIGACSKEMSELFRVQRGDVNDFKFTQNLEKAKADLETVGRTWSALKQDPGLNAQFQQLSENLKRVDNQMDLRKWTAQFSTFKSEVKAAGKNMQSLGDILKNNVGKVLQWVSATTLLFRAFRLLRSALTTIVDLDTAMIDLQKVTTATREEYDRFYHSANGTAKALGVTTEEVISQTAEWARLGYAMQDAAKLAENSAIFEAISPDMDITQATDGLVSIIKAYDLDVEDSLDGIISKVNEVGNKFAVSNGDIVEAMTRSSAAMAAANNTFEETVALATAAIEITRDAATVGNGLKTLSMRIRGYDEETEEYSADVSELTGTIADLTKVASNNNRGISLFEADDPETYRSTYDILSDIADIWDELTDKNRANLLEALFGKRQAQIGAAILSNFDQARSAIVKMEESAGSAGREMDKITQSLDYKLNALKETWVGVAQNLFQTDDMKLVVDALNLVSNGIDQLTEKLGLFGTIGLVGAIALIYKFRAEMNMLQSTVLPVTEAIRASGVVMDGSATSVQYYATKLMGLDKSQRAAAMSALGLTAEQKKQVMTMTSLIASAQRYTIQELAEKATTDKTTAATLAKNMAKATEKRTTEQITAAMMTEILNSKKLTAAQKEAIVAALQQTAANEKQAFSLKVLGANAKAAFAAMATNPMTWITLAVTAVMALAQVWQSVKQRAEEARQSMTEAAEVANDQRNSLADLIAEYKELATAGDFDSSARETAKRIQKDITDLVGAQADNLDLVNGKLDDEIKKLDNIKLQAAYDARDTLDTKYRDAMSRYNQGINAEGSGTNFLGVVTDAGGIDQILRKIGYVNDAWENVNGQISISYALAGKNAEEVLAMYKELQHVLLSDDSWQSMADSWLGDSSQNVLNNVQQQIEFYQGLVDDYNSAQENFLKNEAVIDLGETLKTTDINTQDAFDGYIQGIKDSTEYSEAYKKILLELANDTFPEFSGAMQQATNNGGTSVYIAQLEKLTDVISGLQSSYDALASAESDMAGGGGLSAETIESLAGAEEKYLDYLYEENGVVKLNTAAWKENANAKMQGEMDEIQKEIDSLQERNATLQESIKYYEEQRNLGNDGGLWSGMIGNATEEIKKNNEAIAENQGKLAIYSSLYGSITGDLDAYTSALQNFSNVATTIDTISDSFRTLADLQAGVANGFTMSLDKALEFAKVYPEIMNNAQVAADGQIILNEGVVNSFIQGKKAELDAQIDGQIAQLEAEKAVLQAKMEAAQTQLDLAKAVAEGEGDISKELAEYRINAGNAVAQALIDAGVDEATAFKLAAAAMAQNAEEFNRVAAEVCTDVNGNFNQAAYDLAQTMYNNLTSVKTDLASVAKQAHQTAKAIAGVASGTVAGSADVQGGSGGGTGGSGIKLNLTSGSFKGTEYSYTAKESNLEDFISQIELDVSKYQDAISQIDGQIAALQALKNAPLKSFKSDTKSGSSSKKDVEEYVATIDDYREAVERLRKTQEARAELETKIDNSDDLREKILLERQLIGAYQREQEALQNLNDQRESTISSGAKALRDLGFEVQYNADTNELWIANMEHLNELVADSKGGYDTLQEATNGLRKETEDLINSLTDLNEENRDGSESWKELGQDIKEARKQITELLDGIVEEASDAVDTIQNVYDTLHDAADEYAQSGFITVDTLQSIIGLGQKYVAYLIDENGQLVINEERIQAVIAARTQQMAIESSLAYVEALRMAKSEGDIATLNNLLYATEQATDATWGLVYANLALAGLDEDQYQAALRNINAIRAMADSAVQSIGKTVGGVTDELEEMQNGLNDILDYVMDMLKQRIQDQIDGLEDMKDAYSEIIDLKKQSLEASKDEADHQKTMASKMREIAKLQARIDMLSLDDSREAQAEKAALLKELSELQSDLADEQADRTLEAQEDALDKMEESYHDEKDKEIGILEDSISSHQKLYDMAISYIESHWDTLYSELISWNTQYGDVLNSDITNAWDNCLAAAQRYGSYVSALGSIGGDIKATQSSGTNFQVGNATYDNSSSGEDMIHAIIKEMYANSKQHAYEDAAGKLYLNRRNLELGAQLAQYGITAVRGSDGVWYVDRVGGQLLYDKYRKYTYHEGGIVGGGDIKSNEQLSLLKTKEWVLSEQMVDNLTTQMDRINMLSDAMSDLPDYAGKSTLSDVMKQVGGSKTVNNITNNSRPIEVQIGDTIIHGADQSTVDKHIKVTRDMVNQIGRLIGIGR</sequence>
<gene>
    <name evidence="3" type="ORF">H8Z83_03390</name>
</gene>
<feature type="coiled-coil region" evidence="1">
    <location>
        <begin position="809"/>
        <end position="846"/>
    </location>
</feature>
<evidence type="ECO:0000256" key="1">
    <source>
        <dbReference type="SAM" id="Coils"/>
    </source>
</evidence>
<feature type="domain" description="Phage tail tape measure protein" evidence="2">
    <location>
        <begin position="296"/>
        <end position="513"/>
    </location>
</feature>
<feature type="coiled-coil region" evidence="1">
    <location>
        <begin position="1174"/>
        <end position="1208"/>
    </location>
</feature>
<dbReference type="PANTHER" id="PTHR45615:SF80">
    <property type="entry name" value="GRIP DOMAIN-CONTAINING PROTEIN"/>
    <property type="match status" value="1"/>
</dbReference>
<feature type="coiled-coil region" evidence="1">
    <location>
        <begin position="1582"/>
        <end position="1653"/>
    </location>
</feature>
<dbReference type="PANTHER" id="PTHR45615">
    <property type="entry name" value="MYOSIN HEAVY CHAIN, NON-MUSCLE"/>
    <property type="match status" value="1"/>
</dbReference>
<evidence type="ECO:0000313" key="3">
    <source>
        <dbReference type="EMBL" id="MBC5769390.1"/>
    </source>
</evidence>
<evidence type="ECO:0000259" key="2">
    <source>
        <dbReference type="Pfam" id="PF10145"/>
    </source>
</evidence>
<dbReference type="InterPro" id="IPR010090">
    <property type="entry name" value="Phage_tape_meas"/>
</dbReference>
<dbReference type="NCBIfam" id="TIGR01760">
    <property type="entry name" value="tape_meas_TP901"/>
    <property type="match status" value="1"/>
</dbReference>